<proteinExistence type="predicted"/>
<sequence>MNSNTFFAHDTDEQIIQTKRLQDLQTWISHLSYVTNECDWLAKIASNKIHDRVLRDELLEKIEVNSALLNEFYNYKSSIQSFQECDDLDCDLFYINQHDAYHNKYVKHIDAYRQVKNKVYLKILD</sequence>
<accession>A0A3D6BR49</accession>
<evidence type="ECO:0000313" key="1">
    <source>
        <dbReference type="EMBL" id="HCY81653.1"/>
    </source>
</evidence>
<gene>
    <name evidence="1" type="ORF">DHV22_08640</name>
</gene>
<dbReference type="Proteomes" id="UP000263268">
    <property type="component" value="Unassembled WGS sequence"/>
</dbReference>
<reference evidence="1 2" key="1">
    <citation type="journal article" date="2018" name="Nat. Biotechnol.">
        <title>A standardized bacterial taxonomy based on genome phylogeny substantially revises the tree of life.</title>
        <authorList>
            <person name="Parks D.H."/>
            <person name="Chuvochina M."/>
            <person name="Waite D.W."/>
            <person name="Rinke C."/>
            <person name="Skarshewski A."/>
            <person name="Chaumeil P.A."/>
            <person name="Hugenholtz P."/>
        </authorList>
    </citation>
    <scope>NUCLEOTIDE SEQUENCE [LARGE SCALE GENOMIC DNA]</scope>
    <source>
        <strain evidence="1">UBA10227</strain>
    </source>
</reference>
<evidence type="ECO:0000313" key="2">
    <source>
        <dbReference type="Proteomes" id="UP000263268"/>
    </source>
</evidence>
<dbReference type="AlphaFoldDB" id="A0A3D6BR49"/>
<protein>
    <submittedName>
        <fullName evidence="1">Uncharacterized protein</fullName>
    </submittedName>
</protein>
<dbReference type="EMBL" id="DPRK01000135">
    <property type="protein sequence ID" value="HCY81653.1"/>
    <property type="molecule type" value="Genomic_DNA"/>
</dbReference>
<comment type="caution">
    <text evidence="1">The sequence shown here is derived from an EMBL/GenBank/DDBJ whole genome shotgun (WGS) entry which is preliminary data.</text>
</comment>
<name>A0A3D6BR49_9FLAO</name>
<dbReference type="RefSeq" id="WP_286852508.1">
    <property type="nucleotide sequence ID" value="NZ_CAXQWG010000122.1"/>
</dbReference>
<organism evidence="1 2">
    <name type="scientific">Xanthomarina gelatinilytica</name>
    <dbReference type="NCBI Taxonomy" id="1137281"/>
    <lineage>
        <taxon>Bacteria</taxon>
        <taxon>Pseudomonadati</taxon>
        <taxon>Bacteroidota</taxon>
        <taxon>Flavobacteriia</taxon>
        <taxon>Flavobacteriales</taxon>
        <taxon>Flavobacteriaceae</taxon>
        <taxon>Xanthomarina</taxon>
    </lineage>
</organism>